<evidence type="ECO:0000313" key="3">
    <source>
        <dbReference type="Proteomes" id="UP000315700"/>
    </source>
</evidence>
<evidence type="ECO:0008006" key="4">
    <source>
        <dbReference type="Google" id="ProtNLM"/>
    </source>
</evidence>
<feature type="compositionally biased region" description="Basic and acidic residues" evidence="1">
    <location>
        <begin position="205"/>
        <end position="215"/>
    </location>
</feature>
<organism evidence="2 3">
    <name type="scientific">Caulifigura coniformis</name>
    <dbReference type="NCBI Taxonomy" id="2527983"/>
    <lineage>
        <taxon>Bacteria</taxon>
        <taxon>Pseudomonadati</taxon>
        <taxon>Planctomycetota</taxon>
        <taxon>Planctomycetia</taxon>
        <taxon>Planctomycetales</taxon>
        <taxon>Planctomycetaceae</taxon>
        <taxon>Caulifigura</taxon>
    </lineage>
</organism>
<dbReference type="KEGG" id="ccos:Pan44_54960"/>
<evidence type="ECO:0000256" key="1">
    <source>
        <dbReference type="SAM" id="MobiDB-lite"/>
    </source>
</evidence>
<protein>
    <recommendedName>
        <fullName evidence="4">Translocation protein TolB</fullName>
    </recommendedName>
</protein>
<dbReference type="RefSeq" id="WP_145034777.1">
    <property type="nucleotide sequence ID" value="NZ_CP036271.1"/>
</dbReference>
<accession>A0A517SMS5</accession>
<dbReference type="InParanoid" id="A0A517SMS5"/>
<proteinExistence type="predicted"/>
<dbReference type="OrthoDB" id="9798082at2"/>
<feature type="region of interest" description="Disordered" evidence="1">
    <location>
        <begin position="205"/>
        <end position="226"/>
    </location>
</feature>
<sequence>MTPQIGLRRPSDTPPPRLQVIPASEAKVAVILRQGPSKEVACLLWNRQTDEVQLGQWLKGRIHGSCSDLSPDGKHFLYCADDHRMNRRATADTWTAISVPPYLTAIVLHDEARGFTSGGYFVDNRRFWLNSVDQHIDVRSSGLECVRYLREGHGPVRVGETSVALLKQLRWGWSLEDPGNAEKPGTCEVAQALRKTLPGGWVLRKADSSRGRDGKPLAGHGLEPHELCPPDDRPTLHFPEWDWGDWLDDRLVWCAQGHLWTADFDPHNGLAEPRSLYDFCGMKFESRPAPYAGINL</sequence>
<evidence type="ECO:0000313" key="2">
    <source>
        <dbReference type="EMBL" id="QDT57427.1"/>
    </source>
</evidence>
<gene>
    <name evidence="2" type="ORF">Pan44_54960</name>
</gene>
<reference evidence="2 3" key="1">
    <citation type="submission" date="2019-02" db="EMBL/GenBank/DDBJ databases">
        <title>Deep-cultivation of Planctomycetes and their phenomic and genomic characterization uncovers novel biology.</title>
        <authorList>
            <person name="Wiegand S."/>
            <person name="Jogler M."/>
            <person name="Boedeker C."/>
            <person name="Pinto D."/>
            <person name="Vollmers J."/>
            <person name="Rivas-Marin E."/>
            <person name="Kohn T."/>
            <person name="Peeters S.H."/>
            <person name="Heuer A."/>
            <person name="Rast P."/>
            <person name="Oberbeckmann S."/>
            <person name="Bunk B."/>
            <person name="Jeske O."/>
            <person name="Meyerdierks A."/>
            <person name="Storesund J.E."/>
            <person name="Kallscheuer N."/>
            <person name="Luecker S."/>
            <person name="Lage O.M."/>
            <person name="Pohl T."/>
            <person name="Merkel B.J."/>
            <person name="Hornburger P."/>
            <person name="Mueller R.-W."/>
            <person name="Bruemmer F."/>
            <person name="Labrenz M."/>
            <person name="Spormann A.M."/>
            <person name="Op den Camp H."/>
            <person name="Overmann J."/>
            <person name="Amann R."/>
            <person name="Jetten M.S.M."/>
            <person name="Mascher T."/>
            <person name="Medema M.H."/>
            <person name="Devos D.P."/>
            <person name="Kaster A.-K."/>
            <person name="Ovreas L."/>
            <person name="Rohde M."/>
            <person name="Galperin M.Y."/>
            <person name="Jogler C."/>
        </authorList>
    </citation>
    <scope>NUCLEOTIDE SEQUENCE [LARGE SCALE GENOMIC DNA]</scope>
    <source>
        <strain evidence="2 3">Pan44</strain>
    </source>
</reference>
<name>A0A517SMS5_9PLAN</name>
<keyword evidence="3" id="KW-1185">Reference proteome</keyword>
<dbReference type="Proteomes" id="UP000315700">
    <property type="component" value="Chromosome"/>
</dbReference>
<dbReference type="EMBL" id="CP036271">
    <property type="protein sequence ID" value="QDT57427.1"/>
    <property type="molecule type" value="Genomic_DNA"/>
</dbReference>
<dbReference type="AlphaFoldDB" id="A0A517SMS5"/>